<dbReference type="InterPro" id="IPR022907">
    <property type="entry name" value="VapC_family"/>
</dbReference>
<sequence>MIACDVNVLVHAFNADDPHHEPYREWLEGAASGPEPLGLPSAVASGFVRVVTHPKVLAEPLDVARALDLVGMLRSAPSVVTLDPGPRHWSLFDDLCRRTGARGNAVPDAFLAALAIEHGCVWVTADRGFARYPGLRLRHPLDS</sequence>
<dbReference type="Pfam" id="PF01850">
    <property type="entry name" value="PIN"/>
    <property type="match status" value="1"/>
</dbReference>
<gene>
    <name evidence="6" type="primary">vapC</name>
    <name evidence="8" type="ORF">QRT03_23205</name>
</gene>
<keyword evidence="2 6" id="KW-0540">Nuclease</keyword>
<feature type="binding site" evidence="6">
    <location>
        <position position="5"/>
    </location>
    <ligand>
        <name>Mg(2+)</name>
        <dbReference type="ChEBI" id="CHEBI:18420"/>
    </ligand>
</feature>
<dbReference type="NCBIfam" id="TIGR00028">
    <property type="entry name" value="Mtu_PIN_fam"/>
    <property type="match status" value="1"/>
</dbReference>
<accession>A0ABT7MDZ8</accession>
<dbReference type="InterPro" id="IPR002716">
    <property type="entry name" value="PIN_dom"/>
</dbReference>
<comment type="similarity">
    <text evidence="6">Belongs to the PINc/VapC protein family.</text>
</comment>
<evidence type="ECO:0000313" key="8">
    <source>
        <dbReference type="EMBL" id="MDL5158895.1"/>
    </source>
</evidence>
<dbReference type="CDD" id="cd18678">
    <property type="entry name" value="PIN_MtVapC25_VapC33-like"/>
    <property type="match status" value="1"/>
</dbReference>
<keyword evidence="1 6" id="KW-1277">Toxin-antitoxin system</keyword>
<proteinExistence type="inferred from homology"/>
<reference evidence="8 9" key="1">
    <citation type="submission" date="2023-06" db="EMBL/GenBank/DDBJ databases">
        <title>Actinomycetospora Odt1-22.</title>
        <authorList>
            <person name="Supong K."/>
        </authorList>
    </citation>
    <scope>NUCLEOTIDE SEQUENCE [LARGE SCALE GENOMIC DNA]</scope>
    <source>
        <strain evidence="8 9">Odt1-22</strain>
    </source>
</reference>
<feature type="binding site" evidence="6">
    <location>
        <position position="108"/>
    </location>
    <ligand>
        <name>Mg(2+)</name>
        <dbReference type="ChEBI" id="CHEBI:18420"/>
    </ligand>
</feature>
<evidence type="ECO:0000313" key="9">
    <source>
        <dbReference type="Proteomes" id="UP001231924"/>
    </source>
</evidence>
<evidence type="ECO:0000256" key="4">
    <source>
        <dbReference type="ARBA" id="ARBA00022801"/>
    </source>
</evidence>
<evidence type="ECO:0000256" key="5">
    <source>
        <dbReference type="ARBA" id="ARBA00022842"/>
    </source>
</evidence>
<dbReference type="InterPro" id="IPR029060">
    <property type="entry name" value="PIN-like_dom_sf"/>
</dbReference>
<keyword evidence="3 6" id="KW-0479">Metal-binding</keyword>
<comment type="caution">
    <text evidence="8">The sequence shown here is derived from an EMBL/GenBank/DDBJ whole genome shotgun (WGS) entry which is preliminary data.</text>
</comment>
<dbReference type="HAMAP" id="MF_00265">
    <property type="entry name" value="VapC_Nob1"/>
    <property type="match status" value="1"/>
</dbReference>
<dbReference type="RefSeq" id="WP_286055456.1">
    <property type="nucleotide sequence ID" value="NZ_JASVWF010000006.1"/>
</dbReference>
<dbReference type="SUPFAM" id="SSF88723">
    <property type="entry name" value="PIN domain-like"/>
    <property type="match status" value="1"/>
</dbReference>
<evidence type="ECO:0000256" key="6">
    <source>
        <dbReference type="HAMAP-Rule" id="MF_00265"/>
    </source>
</evidence>
<comment type="function">
    <text evidence="6">Toxic component of a toxin-antitoxin (TA) system. An RNase.</text>
</comment>
<evidence type="ECO:0000259" key="7">
    <source>
        <dbReference type="Pfam" id="PF01850"/>
    </source>
</evidence>
<feature type="domain" description="PIN" evidence="7">
    <location>
        <begin position="4"/>
        <end position="134"/>
    </location>
</feature>
<evidence type="ECO:0000256" key="3">
    <source>
        <dbReference type="ARBA" id="ARBA00022723"/>
    </source>
</evidence>
<dbReference type="EMBL" id="JASVWF010000006">
    <property type="protein sequence ID" value="MDL5158895.1"/>
    <property type="molecule type" value="Genomic_DNA"/>
</dbReference>
<keyword evidence="6" id="KW-0800">Toxin</keyword>
<protein>
    <recommendedName>
        <fullName evidence="6">Ribonuclease VapC</fullName>
        <shortName evidence="6">RNase VapC</shortName>
        <ecNumber evidence="6">3.1.-.-</ecNumber>
    </recommendedName>
    <alternativeName>
        <fullName evidence="6">Toxin VapC</fullName>
    </alternativeName>
</protein>
<evidence type="ECO:0000256" key="2">
    <source>
        <dbReference type="ARBA" id="ARBA00022722"/>
    </source>
</evidence>
<keyword evidence="5 6" id="KW-0460">Magnesium</keyword>
<keyword evidence="4 6" id="KW-0378">Hydrolase</keyword>
<dbReference type="Gene3D" id="3.40.50.1010">
    <property type="entry name" value="5'-nuclease"/>
    <property type="match status" value="1"/>
</dbReference>
<keyword evidence="9" id="KW-1185">Reference proteome</keyword>
<evidence type="ECO:0000256" key="1">
    <source>
        <dbReference type="ARBA" id="ARBA00022649"/>
    </source>
</evidence>
<dbReference type="EC" id="3.1.-.-" evidence="6"/>
<organism evidence="8 9">
    <name type="scientific">Actinomycetospora termitidis</name>
    <dbReference type="NCBI Taxonomy" id="3053470"/>
    <lineage>
        <taxon>Bacteria</taxon>
        <taxon>Bacillati</taxon>
        <taxon>Actinomycetota</taxon>
        <taxon>Actinomycetes</taxon>
        <taxon>Pseudonocardiales</taxon>
        <taxon>Pseudonocardiaceae</taxon>
        <taxon>Actinomycetospora</taxon>
    </lineage>
</organism>
<comment type="cofactor">
    <cofactor evidence="6">
        <name>Mg(2+)</name>
        <dbReference type="ChEBI" id="CHEBI:18420"/>
    </cofactor>
</comment>
<name>A0ABT7MDZ8_9PSEU</name>
<dbReference type="InterPro" id="IPR006226">
    <property type="entry name" value="Mtu_PIN"/>
</dbReference>
<dbReference type="Proteomes" id="UP001231924">
    <property type="component" value="Unassembled WGS sequence"/>
</dbReference>